<evidence type="ECO:0000259" key="2">
    <source>
        <dbReference type="PROSITE" id="PS01148"/>
    </source>
</evidence>
<feature type="domain" description="UPF0033" evidence="2">
    <location>
        <begin position="7"/>
        <end position="31"/>
    </location>
</feature>
<accession>A0AA45WND7</accession>
<comment type="similarity">
    <text evidence="1">Belongs to the sulfur carrier protein TusA family.</text>
</comment>
<dbReference type="SUPFAM" id="SSF64307">
    <property type="entry name" value="SirA-like"/>
    <property type="match status" value="1"/>
</dbReference>
<dbReference type="InterPro" id="IPR036868">
    <property type="entry name" value="TusA-like_sf"/>
</dbReference>
<sequence length="79" mass="9038">MEANHVLDCKGLQCPIPLIQTKRTVERLSVNEILELHTTDPGALQDIPVWARANGHTIVKQQTDGSTYRFWIKKGRRED</sequence>
<organism evidence="3 4">
    <name type="scientific">Laceyella tengchongensis</name>
    <dbReference type="NCBI Taxonomy" id="574699"/>
    <lineage>
        <taxon>Bacteria</taxon>
        <taxon>Bacillati</taxon>
        <taxon>Bacillota</taxon>
        <taxon>Bacilli</taxon>
        <taxon>Bacillales</taxon>
        <taxon>Thermoactinomycetaceae</taxon>
        <taxon>Laceyella</taxon>
    </lineage>
</organism>
<gene>
    <name evidence="3" type="ORF">SAMN06265361_103137</name>
</gene>
<dbReference type="Pfam" id="PF01206">
    <property type="entry name" value="TusA"/>
    <property type="match status" value="1"/>
</dbReference>
<name>A0AA45WND7_9BACL</name>
<dbReference type="InterPro" id="IPR001455">
    <property type="entry name" value="TusA-like"/>
</dbReference>
<dbReference type="CDD" id="cd00291">
    <property type="entry name" value="SirA_YedF_YeeD"/>
    <property type="match status" value="1"/>
</dbReference>
<keyword evidence="4" id="KW-1185">Reference proteome</keyword>
<evidence type="ECO:0000313" key="3">
    <source>
        <dbReference type="EMBL" id="SMP18390.1"/>
    </source>
</evidence>
<dbReference type="PANTHER" id="PTHR33279">
    <property type="entry name" value="SULFUR CARRIER PROTEIN YEDF-RELATED"/>
    <property type="match status" value="1"/>
</dbReference>
<reference evidence="3" key="1">
    <citation type="submission" date="2017-05" db="EMBL/GenBank/DDBJ databases">
        <authorList>
            <person name="Varghese N."/>
            <person name="Submissions S."/>
        </authorList>
    </citation>
    <scope>NUCLEOTIDE SEQUENCE</scope>
    <source>
        <strain evidence="3">DSM 45262</strain>
    </source>
</reference>
<dbReference type="AlphaFoldDB" id="A0AA45WND7"/>
<dbReference type="PANTHER" id="PTHR33279:SF6">
    <property type="entry name" value="SULFUR CARRIER PROTEIN YEDF-RELATED"/>
    <property type="match status" value="1"/>
</dbReference>
<evidence type="ECO:0000256" key="1">
    <source>
        <dbReference type="ARBA" id="ARBA00008984"/>
    </source>
</evidence>
<evidence type="ECO:0000313" key="4">
    <source>
        <dbReference type="Proteomes" id="UP001157946"/>
    </source>
</evidence>
<dbReference type="PROSITE" id="PS01148">
    <property type="entry name" value="UPF0033"/>
    <property type="match status" value="1"/>
</dbReference>
<dbReference type="Proteomes" id="UP001157946">
    <property type="component" value="Unassembled WGS sequence"/>
</dbReference>
<dbReference type="RefSeq" id="WP_102992473.1">
    <property type="nucleotide sequence ID" value="NZ_FXTU01000003.1"/>
</dbReference>
<proteinExistence type="inferred from homology"/>
<protein>
    <submittedName>
        <fullName evidence="3">TusA-related sulfurtransferase</fullName>
    </submittedName>
</protein>
<dbReference type="Gene3D" id="3.30.110.40">
    <property type="entry name" value="TusA-like domain"/>
    <property type="match status" value="1"/>
</dbReference>
<comment type="caution">
    <text evidence="3">The sequence shown here is derived from an EMBL/GenBank/DDBJ whole genome shotgun (WGS) entry which is preliminary data.</text>
</comment>
<dbReference type="EMBL" id="FXTU01000003">
    <property type="protein sequence ID" value="SMP18390.1"/>
    <property type="molecule type" value="Genomic_DNA"/>
</dbReference>